<keyword evidence="2" id="KW-1133">Transmembrane helix</keyword>
<comment type="caution">
    <text evidence="3">The sequence shown here is derived from an EMBL/GenBank/DDBJ whole genome shotgun (WGS) entry which is preliminary data.</text>
</comment>
<keyword evidence="2" id="KW-0812">Transmembrane</keyword>
<keyword evidence="4" id="KW-1185">Reference proteome</keyword>
<dbReference type="Proteomes" id="UP001501285">
    <property type="component" value="Unassembled WGS sequence"/>
</dbReference>
<organism evidence="3 4">
    <name type="scientific">Terrabacter terrae</name>
    <dbReference type="NCBI Taxonomy" id="318434"/>
    <lineage>
        <taxon>Bacteria</taxon>
        <taxon>Bacillati</taxon>
        <taxon>Actinomycetota</taxon>
        <taxon>Actinomycetes</taxon>
        <taxon>Micrococcales</taxon>
        <taxon>Intrasporangiaceae</taxon>
        <taxon>Terrabacter</taxon>
    </lineage>
</organism>
<evidence type="ECO:0000256" key="1">
    <source>
        <dbReference type="SAM" id="MobiDB-lite"/>
    </source>
</evidence>
<feature type="region of interest" description="Disordered" evidence="1">
    <location>
        <begin position="17"/>
        <end position="65"/>
    </location>
</feature>
<keyword evidence="2" id="KW-0472">Membrane</keyword>
<reference evidence="3 4" key="1">
    <citation type="journal article" date="2019" name="Int. J. Syst. Evol. Microbiol.">
        <title>The Global Catalogue of Microorganisms (GCM) 10K type strain sequencing project: providing services to taxonomists for standard genome sequencing and annotation.</title>
        <authorList>
            <consortium name="The Broad Institute Genomics Platform"/>
            <consortium name="The Broad Institute Genome Sequencing Center for Infectious Disease"/>
            <person name="Wu L."/>
            <person name="Ma J."/>
        </authorList>
    </citation>
    <scope>NUCLEOTIDE SEQUENCE [LARGE SCALE GENOMIC DNA]</scope>
    <source>
        <strain evidence="3 4">JCM 14283</strain>
    </source>
</reference>
<evidence type="ECO:0000256" key="2">
    <source>
        <dbReference type="SAM" id="Phobius"/>
    </source>
</evidence>
<name>A0ABN2U6A3_9MICO</name>
<gene>
    <name evidence="3" type="ORF">GCM10009740_19190</name>
</gene>
<protein>
    <submittedName>
        <fullName evidence="3">Uncharacterized protein</fullName>
    </submittedName>
</protein>
<feature type="transmembrane region" description="Helical" evidence="2">
    <location>
        <begin position="68"/>
        <end position="88"/>
    </location>
</feature>
<feature type="compositionally biased region" description="Basic and acidic residues" evidence="1">
    <location>
        <begin position="27"/>
        <end position="46"/>
    </location>
</feature>
<evidence type="ECO:0000313" key="3">
    <source>
        <dbReference type="EMBL" id="GAA2029686.1"/>
    </source>
</evidence>
<accession>A0ABN2U6A3</accession>
<proteinExistence type="predicted"/>
<dbReference type="EMBL" id="BAAANB010000020">
    <property type="protein sequence ID" value="GAA2029686.1"/>
    <property type="molecule type" value="Genomic_DNA"/>
</dbReference>
<sequence length="209" mass="21554">MPVSLSAAATVSHTVPVSDSGFVDDAPGGREPSRHAAADRAPEGRETGGPAMGGPAPAPGPGRRRPSVAGTVFVVLVLGLFGFGLWAWSSRVHADDVAAYADLVKEIGVMDRTLVPLGHGEMPPCREPGDGLVTRTYPESTGPQAAELIGYLTQNGWTRQTSASPAFAHLVRSVVGHTLTIDVAAPSENALVESLTAHSPASSFGCVLR</sequence>
<evidence type="ECO:0000313" key="4">
    <source>
        <dbReference type="Proteomes" id="UP001501285"/>
    </source>
</evidence>